<organism evidence="3 4">
    <name type="scientific">Tumebacillus algifaecis</name>
    <dbReference type="NCBI Taxonomy" id="1214604"/>
    <lineage>
        <taxon>Bacteria</taxon>
        <taxon>Bacillati</taxon>
        <taxon>Bacillota</taxon>
        <taxon>Bacilli</taxon>
        <taxon>Bacillales</taxon>
        <taxon>Alicyclobacillaceae</taxon>
        <taxon>Tumebacillus</taxon>
    </lineage>
</organism>
<dbReference type="GO" id="GO:0003677">
    <property type="term" value="F:DNA binding"/>
    <property type="evidence" value="ECO:0007669"/>
    <property type="project" value="UniProtKB-KW"/>
</dbReference>
<dbReference type="PROSITE" id="PS50987">
    <property type="entry name" value="HTH_ARSR_2"/>
    <property type="match status" value="1"/>
</dbReference>
<evidence type="ECO:0000256" key="1">
    <source>
        <dbReference type="ARBA" id="ARBA00023125"/>
    </source>
</evidence>
<dbReference type="PRINTS" id="PR00778">
    <property type="entry name" value="HTHARSR"/>
</dbReference>
<evidence type="ECO:0000313" key="4">
    <source>
        <dbReference type="Proteomes" id="UP000214688"/>
    </source>
</evidence>
<dbReference type="SUPFAM" id="SSF46785">
    <property type="entry name" value="Winged helix' DNA-binding domain"/>
    <property type="match status" value="1"/>
</dbReference>
<dbReference type="Proteomes" id="UP000214688">
    <property type="component" value="Chromosome"/>
</dbReference>
<dbReference type="EMBL" id="CP022657">
    <property type="protein sequence ID" value="ASS76023.1"/>
    <property type="molecule type" value="Genomic_DNA"/>
</dbReference>
<keyword evidence="1" id="KW-0238">DNA-binding</keyword>
<dbReference type="GO" id="GO:0003700">
    <property type="term" value="F:DNA-binding transcription factor activity"/>
    <property type="evidence" value="ECO:0007669"/>
    <property type="project" value="InterPro"/>
</dbReference>
<dbReference type="InterPro" id="IPR036390">
    <property type="entry name" value="WH_DNA-bd_sf"/>
</dbReference>
<reference evidence="3 4" key="1">
    <citation type="journal article" date="2015" name="Int. J. Syst. Evol. Microbiol.">
        <title>Tumebacillus algifaecis sp. nov., isolated from decomposing algal scum.</title>
        <authorList>
            <person name="Wu Y.F."/>
            <person name="Zhang B."/>
            <person name="Xing P."/>
            <person name="Wu Q.L."/>
            <person name="Liu S.J."/>
        </authorList>
    </citation>
    <scope>NUCLEOTIDE SEQUENCE [LARGE SCALE GENOMIC DNA]</scope>
    <source>
        <strain evidence="3 4">THMBR28</strain>
    </source>
</reference>
<dbReference type="KEGG" id="tab:CIG75_14330"/>
<dbReference type="Pfam" id="PF01022">
    <property type="entry name" value="HTH_5"/>
    <property type="match status" value="1"/>
</dbReference>
<dbReference type="Gene3D" id="1.10.10.10">
    <property type="entry name" value="Winged helix-like DNA-binding domain superfamily/Winged helix DNA-binding domain"/>
    <property type="match status" value="1"/>
</dbReference>
<protein>
    <submittedName>
        <fullName evidence="3">Transcriptional regulator</fullName>
    </submittedName>
</protein>
<evidence type="ECO:0000259" key="2">
    <source>
        <dbReference type="PROSITE" id="PS50987"/>
    </source>
</evidence>
<dbReference type="AlphaFoldDB" id="A0A223D3M1"/>
<keyword evidence="4" id="KW-1185">Reference proteome</keyword>
<dbReference type="NCBIfam" id="NF033788">
    <property type="entry name" value="HTH_metalloreg"/>
    <property type="match status" value="1"/>
</dbReference>
<gene>
    <name evidence="3" type="ORF">CIG75_14330</name>
</gene>
<dbReference type="CDD" id="cd00090">
    <property type="entry name" value="HTH_ARSR"/>
    <property type="match status" value="1"/>
</dbReference>
<dbReference type="InterPro" id="IPR036388">
    <property type="entry name" value="WH-like_DNA-bd_sf"/>
</dbReference>
<dbReference type="SMART" id="SM00418">
    <property type="entry name" value="HTH_ARSR"/>
    <property type="match status" value="1"/>
</dbReference>
<evidence type="ECO:0000313" key="3">
    <source>
        <dbReference type="EMBL" id="ASS76023.1"/>
    </source>
</evidence>
<dbReference type="OrthoDB" id="2355173at2"/>
<dbReference type="PANTHER" id="PTHR38600">
    <property type="entry name" value="TRANSCRIPTIONAL REGULATORY PROTEIN"/>
    <property type="match status" value="1"/>
</dbReference>
<dbReference type="PANTHER" id="PTHR38600:SF1">
    <property type="entry name" value="TRANSCRIPTIONAL REGULATORY PROTEIN"/>
    <property type="match status" value="1"/>
</dbReference>
<feature type="domain" description="HTH arsR-type" evidence="2">
    <location>
        <begin position="1"/>
        <end position="94"/>
    </location>
</feature>
<sequence>MTDTNQMRDVYVAVADPTRRELIRLLADVEELPLHKLTSQFQMGRTAVSKHLTILKDAGLVLDRKVGRETLFRLDPTPLREIQDWVAFYSKFWTTNMLRLNQLLEEEEE</sequence>
<dbReference type="InterPro" id="IPR011991">
    <property type="entry name" value="ArsR-like_HTH"/>
</dbReference>
<accession>A0A223D3M1</accession>
<name>A0A223D3M1_9BACL</name>
<dbReference type="InterPro" id="IPR001845">
    <property type="entry name" value="HTH_ArsR_DNA-bd_dom"/>
</dbReference>
<proteinExistence type="predicted"/>